<reference evidence="3 4" key="1">
    <citation type="submission" date="2016-07" db="EMBL/GenBank/DDBJ databases">
        <title>Draft Genome Sequence of Methylobrevis pamukkalensis PK2.</title>
        <authorList>
            <person name="Vasilenko O.V."/>
            <person name="Doronina N.V."/>
            <person name="Shmareva M.N."/>
            <person name="Tarlachkov S.V."/>
            <person name="Mustakhimov I."/>
            <person name="Trotsenko Y.A."/>
        </authorList>
    </citation>
    <scope>NUCLEOTIDE SEQUENCE [LARGE SCALE GENOMIC DNA]</scope>
    <source>
        <strain evidence="3 4">PK2</strain>
    </source>
</reference>
<dbReference type="PANTHER" id="PTHR30296:SF0">
    <property type="entry name" value="LACTATE UTILIZATION PROTEIN A"/>
    <property type="match status" value="1"/>
</dbReference>
<evidence type="ECO:0000313" key="3">
    <source>
        <dbReference type="EMBL" id="ODN71701.1"/>
    </source>
</evidence>
<evidence type="ECO:0000259" key="2">
    <source>
        <dbReference type="Pfam" id="PF02754"/>
    </source>
</evidence>
<feature type="domain" description="Cysteine-rich" evidence="2">
    <location>
        <begin position="35"/>
        <end position="116"/>
    </location>
</feature>
<keyword evidence="4" id="KW-1185">Reference proteome</keyword>
<gene>
    <name evidence="3" type="primary">lutA_1</name>
    <name evidence="3" type="ORF">A6302_00945</name>
</gene>
<feature type="domain" description="Cysteine-rich" evidence="2">
    <location>
        <begin position="164"/>
        <end position="248"/>
    </location>
</feature>
<dbReference type="EMBL" id="MCRJ01000015">
    <property type="protein sequence ID" value="ODN71701.1"/>
    <property type="molecule type" value="Genomic_DNA"/>
</dbReference>
<evidence type="ECO:0000313" key="4">
    <source>
        <dbReference type="Proteomes" id="UP000094622"/>
    </source>
</evidence>
<organism evidence="3 4">
    <name type="scientific">Methylobrevis pamukkalensis</name>
    <dbReference type="NCBI Taxonomy" id="1439726"/>
    <lineage>
        <taxon>Bacteria</taxon>
        <taxon>Pseudomonadati</taxon>
        <taxon>Pseudomonadota</taxon>
        <taxon>Alphaproteobacteria</taxon>
        <taxon>Hyphomicrobiales</taxon>
        <taxon>Pleomorphomonadaceae</taxon>
        <taxon>Methylobrevis</taxon>
    </lineage>
</organism>
<dbReference type="Pfam" id="PF02754">
    <property type="entry name" value="CCG"/>
    <property type="match status" value="2"/>
</dbReference>
<comment type="caution">
    <text evidence="3">The sequence shown here is derived from an EMBL/GenBank/DDBJ whole genome shotgun (WGS) entry which is preliminary data.</text>
</comment>
<proteinExistence type="predicted"/>
<dbReference type="PATRIC" id="fig|1439726.3.peg.986"/>
<accession>A0A1E3H879</accession>
<dbReference type="Proteomes" id="UP000094622">
    <property type="component" value="Unassembled WGS sequence"/>
</dbReference>
<dbReference type="GO" id="GO:0016491">
    <property type="term" value="F:oxidoreductase activity"/>
    <property type="evidence" value="ECO:0007669"/>
    <property type="project" value="UniProtKB-ARBA"/>
</dbReference>
<evidence type="ECO:0000256" key="1">
    <source>
        <dbReference type="SAM" id="MobiDB-lite"/>
    </source>
</evidence>
<sequence>MPAPRRARPAPHACGAPHDRVLRRPPASPAARPRVALFVTCLVDLFRPTVGFAAVKLLEDAGCSVEVPAAQTCCGQPAFNSGDRRDARAIAEGVIAAFEGYDFVVVPSGSCGGMIKKHYPELFTGDPSWALRAERLAAKTFELVSFLTDVLGVETVTAGFPGSVTYHDSCSGLRELGIMAQPRALLASVDGLEIREMRDPDVCCGFGGTFCVKYGEISAAIVTKKAAAITETGAGTLLAGDLGCLMNMAGKLMRDGAEVKVRHVAEVLAGMADGPAIGEPRR</sequence>
<protein>
    <submittedName>
        <fullName evidence="3">Lactate utilization protein A</fullName>
    </submittedName>
</protein>
<dbReference type="AlphaFoldDB" id="A0A1E3H879"/>
<dbReference type="PANTHER" id="PTHR30296">
    <property type="entry name" value="UNCHARACTERIZED PROTEIN YKGE"/>
    <property type="match status" value="1"/>
</dbReference>
<name>A0A1E3H879_9HYPH</name>
<dbReference type="InterPro" id="IPR004017">
    <property type="entry name" value="Cys_rich_dom"/>
</dbReference>
<dbReference type="GO" id="GO:0005829">
    <property type="term" value="C:cytosol"/>
    <property type="evidence" value="ECO:0007669"/>
    <property type="project" value="TreeGrafter"/>
</dbReference>
<feature type="region of interest" description="Disordered" evidence="1">
    <location>
        <begin position="1"/>
        <end position="27"/>
    </location>
</feature>
<dbReference type="OrthoDB" id="9770306at2"/>